<dbReference type="SMART" id="SM00487">
    <property type="entry name" value="DEXDc"/>
    <property type="match status" value="1"/>
</dbReference>
<dbReference type="Pfam" id="PF22590">
    <property type="entry name" value="Cas3-like_C_2"/>
    <property type="match status" value="1"/>
</dbReference>
<dbReference type="PROSITE" id="PS51643">
    <property type="entry name" value="HD_CAS3"/>
    <property type="match status" value="1"/>
</dbReference>
<dbReference type="EMBL" id="JDSS02000015">
    <property type="protein sequence ID" value="KFB69419.1"/>
    <property type="molecule type" value="Genomic_DNA"/>
</dbReference>
<evidence type="ECO:0000256" key="2">
    <source>
        <dbReference type="ARBA" id="ARBA00009046"/>
    </source>
</evidence>
<evidence type="ECO:0000313" key="12">
    <source>
        <dbReference type="EMBL" id="KFB69419.1"/>
    </source>
</evidence>
<feature type="domain" description="HD Cas3-type" evidence="11">
    <location>
        <begin position="23"/>
        <end position="219"/>
    </location>
</feature>
<dbReference type="GO" id="GO:0004519">
    <property type="term" value="F:endonuclease activity"/>
    <property type="evidence" value="ECO:0007669"/>
    <property type="project" value="UniProtKB-KW"/>
</dbReference>
<dbReference type="RefSeq" id="WP_273703043.1">
    <property type="nucleotide sequence ID" value="NZ_JDSS02000015.1"/>
</dbReference>
<evidence type="ECO:0000256" key="7">
    <source>
        <dbReference type="ARBA" id="ARBA00022806"/>
    </source>
</evidence>
<keyword evidence="9" id="KW-0051">Antiviral defense</keyword>
<evidence type="ECO:0000256" key="1">
    <source>
        <dbReference type="ARBA" id="ARBA00006847"/>
    </source>
</evidence>
<name>A0A084Y3X5_9PROT</name>
<gene>
    <name evidence="12" type="primary">ygcB</name>
    <name evidence="12" type="ORF">CAPSK01_000893</name>
</gene>
<reference evidence="12 13" key="1">
    <citation type="submission" date="2014-07" db="EMBL/GenBank/DDBJ databases">
        <title>Expanding our view of genomic diversity in Candidatus Accumulibacter clades.</title>
        <authorList>
            <person name="Skennerton C.T."/>
            <person name="Barr J.J."/>
            <person name="Slater F.R."/>
            <person name="Bond P.L."/>
            <person name="Tyson G.W."/>
        </authorList>
    </citation>
    <scope>NUCLEOTIDE SEQUENCE [LARGE SCALE GENOMIC DNA]</scope>
    <source>
        <strain evidence="13">SK-01</strain>
    </source>
</reference>
<dbReference type="PANTHER" id="PTHR47963">
    <property type="entry name" value="DEAD-BOX ATP-DEPENDENT RNA HELICASE 47, MITOCHONDRIAL"/>
    <property type="match status" value="1"/>
</dbReference>
<keyword evidence="6 12" id="KW-0378">Hydrolase</keyword>
<dbReference type="NCBIfam" id="TIGR01587">
    <property type="entry name" value="cas3_core"/>
    <property type="match status" value="1"/>
</dbReference>
<dbReference type="InterPro" id="IPR027417">
    <property type="entry name" value="P-loop_NTPase"/>
</dbReference>
<dbReference type="CDD" id="cd09641">
    <property type="entry name" value="Cas3''_I"/>
    <property type="match status" value="1"/>
</dbReference>
<comment type="caution">
    <text evidence="12">The sequence shown here is derived from an EMBL/GenBank/DDBJ whole genome shotgun (WGS) entry which is preliminary data.</text>
</comment>
<accession>A0A084Y3X5</accession>
<dbReference type="PANTHER" id="PTHR47963:SF9">
    <property type="entry name" value="CRISPR-ASSOCIATED ENDONUCLEASE_HELICASE CAS3"/>
    <property type="match status" value="1"/>
</dbReference>
<dbReference type="NCBIfam" id="TIGR01596">
    <property type="entry name" value="cas3_HD"/>
    <property type="match status" value="1"/>
</dbReference>
<comment type="similarity">
    <text evidence="2">In the central section; belongs to the CRISPR-associated helicase Cas3 family.</text>
</comment>
<dbReference type="GO" id="GO:0005524">
    <property type="term" value="F:ATP binding"/>
    <property type="evidence" value="ECO:0007669"/>
    <property type="project" value="UniProtKB-KW"/>
</dbReference>
<dbReference type="GO" id="GO:0003723">
    <property type="term" value="F:RNA binding"/>
    <property type="evidence" value="ECO:0007669"/>
    <property type="project" value="TreeGrafter"/>
</dbReference>
<dbReference type="Gene3D" id="3.40.50.300">
    <property type="entry name" value="P-loop containing nucleotide triphosphate hydrolases"/>
    <property type="match status" value="2"/>
</dbReference>
<dbReference type="InterPro" id="IPR050547">
    <property type="entry name" value="DEAD_box_RNA_helicases"/>
</dbReference>
<comment type="similarity">
    <text evidence="1">In the N-terminal section; belongs to the CRISPR-associated nuclease Cas3-HD family.</text>
</comment>
<dbReference type="InterPro" id="IPR038257">
    <property type="entry name" value="CRISPR-assoc_Cas3_HD_sf"/>
</dbReference>
<dbReference type="GO" id="GO:0016787">
    <property type="term" value="F:hydrolase activity"/>
    <property type="evidence" value="ECO:0007669"/>
    <property type="project" value="UniProtKB-KW"/>
</dbReference>
<evidence type="ECO:0000313" key="13">
    <source>
        <dbReference type="Proteomes" id="UP000019812"/>
    </source>
</evidence>
<evidence type="ECO:0000256" key="9">
    <source>
        <dbReference type="ARBA" id="ARBA00023118"/>
    </source>
</evidence>
<feature type="domain" description="Helicase ATP-binding" evidence="10">
    <location>
        <begin position="284"/>
        <end position="491"/>
    </location>
</feature>
<dbReference type="PROSITE" id="PS51192">
    <property type="entry name" value="HELICASE_ATP_BIND_1"/>
    <property type="match status" value="1"/>
</dbReference>
<dbReference type="InterPro" id="IPR006483">
    <property type="entry name" value="CRISPR-assoc_Cas3_HD"/>
</dbReference>
<protein>
    <submittedName>
        <fullName evidence="12">CRISPR-associated endonuclease/helicase Cas3</fullName>
        <ecNumber evidence="12">3.1.-.-</ecNumber>
    </submittedName>
</protein>
<dbReference type="GO" id="GO:0046872">
    <property type="term" value="F:metal ion binding"/>
    <property type="evidence" value="ECO:0007669"/>
    <property type="project" value="UniProtKB-KW"/>
</dbReference>
<keyword evidence="7 12" id="KW-0347">Helicase</keyword>
<keyword evidence="8" id="KW-0067">ATP-binding</keyword>
<evidence type="ECO:0000256" key="4">
    <source>
        <dbReference type="ARBA" id="ARBA00022723"/>
    </source>
</evidence>
<dbReference type="GO" id="GO:0051607">
    <property type="term" value="P:defense response to virus"/>
    <property type="evidence" value="ECO:0007669"/>
    <property type="project" value="UniProtKB-KW"/>
</dbReference>
<dbReference type="EC" id="3.1.-.-" evidence="12"/>
<evidence type="ECO:0000256" key="8">
    <source>
        <dbReference type="ARBA" id="ARBA00022840"/>
    </source>
</evidence>
<keyword evidence="12" id="KW-0255">Endonuclease</keyword>
<evidence type="ECO:0000256" key="6">
    <source>
        <dbReference type="ARBA" id="ARBA00022801"/>
    </source>
</evidence>
<evidence type="ECO:0000259" key="10">
    <source>
        <dbReference type="PROSITE" id="PS51192"/>
    </source>
</evidence>
<dbReference type="Gene3D" id="1.10.3210.30">
    <property type="match status" value="1"/>
</dbReference>
<proteinExistence type="inferred from homology"/>
<keyword evidence="3" id="KW-0540">Nuclease</keyword>
<dbReference type="InterPro" id="IPR006474">
    <property type="entry name" value="Helicase_Cas3_CRISPR-ass_core"/>
</dbReference>
<sequence length="877" mass="96667">MSDDQVLKDNEAFGKLEHGADGKVLRRHLLIDHMIDVAACFHRLAHCRSIRRAMERSAGRQLTEQDIARLAVLAFLHDVGKANSGFQAKRWRDRIPAAWPVRISAGHGLEAFKLFGVPAAAAAIEPLIERICSWGTACDSLLIASISHHGRPIKDSPGSSPIFWKTQAGTYDPAAVLKAIAESALCLYPLAFQGGGEDLPGASAFGHLFAGLVQLADWLGSDTWFFKFSSPGEVRAVSAPKLADDAITTLGLDAEDWRNRLTATEPDFARAFGWFPPHPIQAAMGDESLGPLVILESETGSGKTEAALWRYLKLFRAGEVDSLYFALPTRVAASQLYKRVQDTLQRLWPENPPLALRALPGYVAADGEEAKVLPDFKVLWSDDKDDQAAPQRWAGENSKRFLAAPVAVGTIDQALLGALQVAHAHLRHAILARSLLVVDEVHASDTYMTVLLEQLLKAHLNCGGYAVLLSATLGSNARSRYLALTPRGRTSSLLAAMPFDVACRVPYPAISDGYSLRAVGGTGRSKRVRWSTRDIIDSPEQIAELALAAATHGAKVLIVRNTVPAAIATLAALEARVPDRAWLFQVNGVVTLHHSRFSRQDRPLLDAEIELRLGKERPSGALIVVGTQTLEQSLDIDADFLITDLCPMDVLLQRVGRLHRHANERPEAYRIAQVLVLTPLGNDLTPLLIHAKNGLGRHRNGGGVYDDLRILEATRRLLDERPEVNIPDDNRYLVEAGLHQDRLLELERQYDESWRKAAQEIEGEQISFKLLARQHRLDLDIDFGERSFPTDQRISTRLGAQDRVVFFCLSQFGPFGEPLKSLPIRHYLVPKDLPLDAEPTRVTQHENGLTFRLGEATFRYSRLGLECLRDPSSAAGD</sequence>
<evidence type="ECO:0000256" key="3">
    <source>
        <dbReference type="ARBA" id="ARBA00022722"/>
    </source>
</evidence>
<dbReference type="Proteomes" id="UP000019812">
    <property type="component" value="Unassembled WGS sequence"/>
</dbReference>
<organism evidence="12 13">
    <name type="scientific">Candidatus Accumulibacter vicinus</name>
    <dbReference type="NCBI Taxonomy" id="2954382"/>
    <lineage>
        <taxon>Bacteria</taxon>
        <taxon>Pseudomonadati</taxon>
        <taxon>Pseudomonadota</taxon>
        <taxon>Betaproteobacteria</taxon>
        <taxon>Candidatus Accumulibacter</taxon>
    </lineage>
</organism>
<dbReference type="STRING" id="1457154.CAPSK01_000893"/>
<keyword evidence="5" id="KW-0547">Nucleotide-binding</keyword>
<keyword evidence="4" id="KW-0479">Metal-binding</keyword>
<dbReference type="SUPFAM" id="SSF52540">
    <property type="entry name" value="P-loop containing nucleoside triphosphate hydrolases"/>
    <property type="match status" value="1"/>
</dbReference>
<dbReference type="AlphaFoldDB" id="A0A084Y3X5"/>
<dbReference type="Pfam" id="PF18019">
    <property type="entry name" value="Cas3_HD"/>
    <property type="match status" value="1"/>
</dbReference>
<evidence type="ECO:0000256" key="5">
    <source>
        <dbReference type="ARBA" id="ARBA00022741"/>
    </source>
</evidence>
<dbReference type="GO" id="GO:0003724">
    <property type="term" value="F:RNA helicase activity"/>
    <property type="evidence" value="ECO:0007669"/>
    <property type="project" value="TreeGrafter"/>
</dbReference>
<evidence type="ECO:0000259" key="11">
    <source>
        <dbReference type="PROSITE" id="PS51643"/>
    </source>
</evidence>
<dbReference type="InterPro" id="IPR054712">
    <property type="entry name" value="Cas3-like_dom"/>
</dbReference>
<dbReference type="InterPro" id="IPR014001">
    <property type="entry name" value="Helicase_ATP-bd"/>
</dbReference>